<evidence type="ECO:0000313" key="3">
    <source>
        <dbReference type="Proteomes" id="UP000006072"/>
    </source>
</evidence>
<proteinExistence type="predicted"/>
<evidence type="ECO:0008006" key="4">
    <source>
        <dbReference type="Google" id="ProtNLM"/>
    </source>
</evidence>
<evidence type="ECO:0000313" key="2">
    <source>
        <dbReference type="EMBL" id="EJZ04472.1"/>
    </source>
</evidence>
<evidence type="ECO:0000256" key="1">
    <source>
        <dbReference type="SAM" id="SignalP"/>
    </source>
</evidence>
<feature type="signal peptide" evidence="1">
    <location>
        <begin position="1"/>
        <end position="21"/>
    </location>
</feature>
<feature type="chain" id="PRO_5003838884" description="Secreted protein" evidence="1">
    <location>
        <begin position="22"/>
        <end position="168"/>
    </location>
</feature>
<dbReference type="eggNOG" id="ENOG5030G36">
    <property type="taxonomic scope" value="Bacteria"/>
</dbReference>
<dbReference type="PATRIC" id="fig|1194972.3.peg.5694"/>
<reference evidence="2 3" key="1">
    <citation type="journal article" date="2012" name="J. Bacteriol.">
        <title>Complete Genome Sequence of Mycobacterium vaccae Type Strain ATCC 25954.</title>
        <authorList>
            <person name="Ho Y.S."/>
            <person name="Adroub S.A."/>
            <person name="Abadi M."/>
            <person name="Al Alwan B."/>
            <person name="Alkhateeb R."/>
            <person name="Gao G."/>
            <person name="Ragab A."/>
            <person name="Ali S."/>
            <person name="van Soolingen D."/>
            <person name="Bitter W."/>
            <person name="Pain A."/>
            <person name="Abdallah A.M."/>
        </authorList>
    </citation>
    <scope>NUCLEOTIDE SEQUENCE [LARGE SCALE GENOMIC DNA]</scope>
    <source>
        <strain evidence="2 3">ATCC 25954</strain>
    </source>
</reference>
<protein>
    <recommendedName>
        <fullName evidence="4">Secreted protein</fullName>
    </recommendedName>
</protein>
<comment type="caution">
    <text evidence="2">The sequence shown here is derived from an EMBL/GenBank/DDBJ whole genome shotgun (WGS) entry which is preliminary data.</text>
</comment>
<dbReference type="RefSeq" id="WP_003932231.1">
    <property type="nucleotide sequence ID" value="NZ_JH814696.1"/>
</dbReference>
<dbReference type="EMBL" id="ALQA01000116">
    <property type="protein sequence ID" value="EJZ04472.1"/>
    <property type="molecule type" value="Genomic_DNA"/>
</dbReference>
<dbReference type="HOGENOM" id="CLU_1693524_0_0_11"/>
<sequence>MRLTVLAAIPALLLGAGVAHAEPAGIPAGFPDVSAYAAVDPKPYVVYGAHPSLSGWEFRTPAGLHCRSSLIPDLGVFCEGPVSVGVSLTRSAALREPDPGPIKGDRLLLPVGSRMDAGNGVVCAVPDAATLACLASKPASWSVDTPDPPDRHYGEHGFAVGPAGTQLF</sequence>
<dbReference type="Proteomes" id="UP000006072">
    <property type="component" value="Unassembled WGS sequence"/>
</dbReference>
<gene>
    <name evidence="2" type="ORF">MVAC_28723</name>
</gene>
<accession>K0UAZ7</accession>
<keyword evidence="1" id="KW-0732">Signal</keyword>
<organism evidence="2 3">
    <name type="scientific">Mycolicibacterium vaccae ATCC 25954</name>
    <dbReference type="NCBI Taxonomy" id="1194972"/>
    <lineage>
        <taxon>Bacteria</taxon>
        <taxon>Bacillati</taxon>
        <taxon>Actinomycetota</taxon>
        <taxon>Actinomycetes</taxon>
        <taxon>Mycobacteriales</taxon>
        <taxon>Mycobacteriaceae</taxon>
        <taxon>Mycolicibacterium</taxon>
    </lineage>
</organism>
<name>K0UAZ7_MYCVA</name>
<dbReference type="AlphaFoldDB" id="K0UAZ7"/>
<keyword evidence="3" id="KW-1185">Reference proteome</keyword>